<evidence type="ECO:0000313" key="2">
    <source>
        <dbReference type="Proteomes" id="UP001295423"/>
    </source>
</evidence>
<accession>A0AAD2JHG3</accession>
<dbReference type="EMBL" id="CAKOGP040001781">
    <property type="protein sequence ID" value="CAJ1951168.1"/>
    <property type="molecule type" value="Genomic_DNA"/>
</dbReference>
<dbReference type="SUPFAM" id="SSF69318">
    <property type="entry name" value="Integrin alpha N-terminal domain"/>
    <property type="match status" value="1"/>
</dbReference>
<dbReference type="AlphaFoldDB" id="A0AAD2JHG3"/>
<evidence type="ECO:0000313" key="1">
    <source>
        <dbReference type="EMBL" id="CAJ1951168.1"/>
    </source>
</evidence>
<proteinExistence type="predicted"/>
<organism evidence="1 2">
    <name type="scientific">Cylindrotheca closterium</name>
    <dbReference type="NCBI Taxonomy" id="2856"/>
    <lineage>
        <taxon>Eukaryota</taxon>
        <taxon>Sar</taxon>
        <taxon>Stramenopiles</taxon>
        <taxon>Ochrophyta</taxon>
        <taxon>Bacillariophyta</taxon>
        <taxon>Bacillariophyceae</taxon>
        <taxon>Bacillariophycidae</taxon>
        <taxon>Bacillariales</taxon>
        <taxon>Bacillariaceae</taxon>
        <taxon>Cylindrotheca</taxon>
    </lineage>
</organism>
<protein>
    <submittedName>
        <fullName evidence="1">Uncharacterized protein</fullName>
    </submittedName>
</protein>
<dbReference type="InterPro" id="IPR028994">
    <property type="entry name" value="Integrin_alpha_N"/>
</dbReference>
<reference evidence="1" key="1">
    <citation type="submission" date="2023-08" db="EMBL/GenBank/DDBJ databases">
        <authorList>
            <person name="Audoor S."/>
            <person name="Bilcke G."/>
        </authorList>
    </citation>
    <scope>NUCLEOTIDE SEQUENCE</scope>
</reference>
<sequence length="453" mass="49823">MTTSEPYWTTAFQPTGNRWAENCNGGSVLSVKKDAADGRLEWVVGSQTSDTQFLGLHSNGKVIRFSSTDESDTTFNLNEDEIVFTRPLVATGDPLMPIFSPPSGSIYSNAIPVTEGVLYVDSSNTLRFDTENTTSTIEGITDPLLDAHITYSSTNRMWAVYTYMTDQRYDHGILGDRAEGYHLTILKQVGDGTSLLQVVNDIVLQDDDFIVFEDLAPVWTDVDQDGIDDLLTTIATSRQGAAMRVYLLNADGTVKGQVQSHYIGKGNRWLHKIAHAPTGPNGEWEILDCRTPHIGGIVRYYQYDGTSKLVEVARLSSQSYTSHKIGSRNIDQALVADLNGDGIPELIIQNQRRTKIVGLQRTSSGIEEVWSVPLDSAIHSNFAVSCAEIGSAQLVFGTTDDQLYTVSFTTKNGTMGMNGTLDLDGPVAACRSCSMQWSGILSLFIVIYHLWLY</sequence>
<name>A0AAD2JHG3_9STRA</name>
<gene>
    <name evidence="1" type="ORF">CYCCA115_LOCUS12939</name>
</gene>
<keyword evidence="2" id="KW-1185">Reference proteome</keyword>
<dbReference type="Proteomes" id="UP001295423">
    <property type="component" value="Unassembled WGS sequence"/>
</dbReference>
<comment type="caution">
    <text evidence="1">The sequence shown here is derived from an EMBL/GenBank/DDBJ whole genome shotgun (WGS) entry which is preliminary data.</text>
</comment>